<dbReference type="EMBL" id="CP001287">
    <property type="protein sequence ID" value="ACK66631.1"/>
    <property type="molecule type" value="Genomic_DNA"/>
</dbReference>
<reference evidence="2" key="1">
    <citation type="journal article" date="2011" name="MBio">
        <title>Novel metabolic attributes of the genus Cyanothece, comprising a group of unicellular nitrogen-fixing Cyanobacteria.</title>
        <authorList>
            <person name="Bandyopadhyay A."/>
            <person name="Elvitigala T."/>
            <person name="Welsh E."/>
            <person name="Stockel J."/>
            <person name="Liberton M."/>
            <person name="Min H."/>
            <person name="Sherman L.A."/>
            <person name="Pakrasi H.B."/>
        </authorList>
    </citation>
    <scope>NUCLEOTIDE SEQUENCE [LARGE SCALE GENOMIC DNA]</scope>
    <source>
        <strain evidence="2">PCC 8801</strain>
    </source>
</reference>
<organism evidence="1 2">
    <name type="scientific">Rippkaea orientalis (strain PCC 8801 / RF-1)</name>
    <name type="common">Cyanothece sp. (strain PCC 8801)</name>
    <dbReference type="NCBI Taxonomy" id="41431"/>
    <lineage>
        <taxon>Bacteria</taxon>
        <taxon>Bacillati</taxon>
        <taxon>Cyanobacteriota</taxon>
        <taxon>Cyanophyceae</taxon>
        <taxon>Oscillatoriophycideae</taxon>
        <taxon>Chroococcales</taxon>
        <taxon>Aphanothecaceae</taxon>
        <taxon>Rippkaea</taxon>
        <taxon>Rippkaea orientalis</taxon>
    </lineage>
</organism>
<evidence type="ECO:0000313" key="2">
    <source>
        <dbReference type="Proteomes" id="UP000008204"/>
    </source>
</evidence>
<name>B7K4X5_RIPO1</name>
<dbReference type="AlphaFoldDB" id="B7K4X5"/>
<proteinExistence type="predicted"/>
<dbReference type="STRING" id="41431.PCC8801_2627"/>
<keyword evidence="2" id="KW-1185">Reference proteome</keyword>
<gene>
    <name evidence="1" type="ordered locus">PCC8801_2627</name>
</gene>
<dbReference type="Proteomes" id="UP000008204">
    <property type="component" value="Chromosome"/>
</dbReference>
<sequence>MINQDYIRKWLEVFKNQYLNKIGVYLRYQYAKADYLKQMTKRYDDVKFVGINMRGQEEDNDSKI</sequence>
<accession>B7K4X5</accession>
<protein>
    <submittedName>
        <fullName evidence="1">Signal transduction protein</fullName>
    </submittedName>
</protein>
<evidence type="ECO:0000313" key="1">
    <source>
        <dbReference type="EMBL" id="ACK66631.1"/>
    </source>
</evidence>
<dbReference type="KEGG" id="cyp:PCC8801_2627"/>
<dbReference type="HOGENOM" id="CLU_2860211_0_0_3"/>